<dbReference type="SUPFAM" id="SSF58087">
    <property type="entry name" value="Variant surface glycoprotein (N-terminal domain)"/>
    <property type="match status" value="1"/>
</dbReference>
<organism evidence="3">
    <name type="scientific">Trypanosoma brucei</name>
    <dbReference type="NCBI Taxonomy" id="5691"/>
    <lineage>
        <taxon>Eukaryota</taxon>
        <taxon>Discoba</taxon>
        <taxon>Euglenozoa</taxon>
        <taxon>Kinetoplastea</taxon>
        <taxon>Metakinetoplastina</taxon>
        <taxon>Trypanosomatida</taxon>
        <taxon>Trypanosomatidae</taxon>
        <taxon>Trypanosoma</taxon>
    </lineage>
</organism>
<dbReference type="VEuPathDB" id="TriTrypDB:Tb427_000396900"/>
<reference evidence="3" key="1">
    <citation type="submission" date="2016-08" db="EMBL/GenBank/DDBJ databases">
        <title>VSG repertoire of Trypanosoma brucei EATRO 1125.</title>
        <authorList>
            <person name="Cross G.A."/>
        </authorList>
    </citation>
    <scope>NUCLEOTIDE SEQUENCE</scope>
    <source>
        <strain evidence="3">EATRO 1125</strain>
    </source>
</reference>
<evidence type="ECO:0000256" key="2">
    <source>
        <dbReference type="SAM" id="SignalP"/>
    </source>
</evidence>
<accession>A0A1J0RAJ2</accession>
<evidence type="ECO:0000256" key="1">
    <source>
        <dbReference type="SAM" id="Phobius"/>
    </source>
</evidence>
<keyword evidence="2" id="KW-0732">Signal</keyword>
<dbReference type="EMBL" id="KX700782">
    <property type="protein sequence ID" value="APD74738.1"/>
    <property type="molecule type" value="Genomic_DNA"/>
</dbReference>
<feature type="signal peptide" evidence="2">
    <location>
        <begin position="1"/>
        <end position="26"/>
    </location>
</feature>
<protein>
    <submittedName>
        <fullName evidence="3">Variant surface glycoprotein 1125.4211</fullName>
    </submittedName>
</protein>
<dbReference type="AlphaFoldDB" id="A0A1J0RAJ2"/>
<feature type="chain" id="PRO_5013176031" evidence="2">
    <location>
        <begin position="27"/>
        <end position="498"/>
    </location>
</feature>
<proteinExistence type="predicted"/>
<keyword evidence="1" id="KW-0472">Membrane</keyword>
<keyword evidence="1" id="KW-1133">Transmembrane helix</keyword>
<feature type="transmembrane region" description="Helical" evidence="1">
    <location>
        <begin position="466"/>
        <end position="493"/>
    </location>
</feature>
<dbReference type="VEuPathDB" id="TriTrypDB:Tb11.v5.1008"/>
<sequence length="498" mass="53365">MKYEAWSSKAFSIVIILAAHLRQSSAAEQVQPPANARPACASNCGCLYRVGKLKEKIESTLSTAEAKLKSNAEAAGQLLVAGLSGTSTDTIKFGALAAQAMAIQQKGTELYSQNAPILRTYLRALNQLEAGYIIARQTATTSTEATMTIKASHYSTHTFAGGDISRQPPAACTGESAEDKKDVSTDLLDQQHKFKPPNAAVAVELGCNKGEGNACDGATAADIIKAQLKYTEGTTKQHSGQRTDVATLATMIAYALPLEIASTNEIDKNTTLAAAAVQALESIADISTGASYSSDSNMKALVARIALGIPLEQKLQPDNDQAVAAKIKELYGENYGEFTTKVWNKLPDTTVTYFTATETKTEKIKALSKPEGIATAIGAGLAKAATLQMQTKCPTQSMPTEQKDKATEPTKTADECKKHKTSEACKKEAGCEFDEKKEPKCFPKTETDKKDEKSFSTNLRVSVSHVYVALFLCILSIIGCSIKLLGFLLKFLYILTLK</sequence>
<dbReference type="VEuPathDB" id="TriTrypDB:Tb1125.11.18030"/>
<keyword evidence="1" id="KW-0812">Transmembrane</keyword>
<evidence type="ECO:0000313" key="3">
    <source>
        <dbReference type="EMBL" id="APD74738.1"/>
    </source>
</evidence>
<name>A0A1J0RAJ2_9TRYP</name>